<proteinExistence type="predicted"/>
<dbReference type="Gene3D" id="3.40.630.30">
    <property type="match status" value="1"/>
</dbReference>
<comment type="caution">
    <text evidence="4">The sequence shown here is derived from an EMBL/GenBank/DDBJ whole genome shotgun (WGS) entry which is preliminary data.</text>
</comment>
<dbReference type="InterPro" id="IPR016181">
    <property type="entry name" value="Acyl_CoA_acyltransferase"/>
</dbReference>
<name>A0A8J3ZIG3_9ACTN</name>
<dbReference type="GO" id="GO:0016747">
    <property type="term" value="F:acyltransferase activity, transferring groups other than amino-acyl groups"/>
    <property type="evidence" value="ECO:0007669"/>
    <property type="project" value="InterPro"/>
</dbReference>
<organism evidence="4 5">
    <name type="scientific">Virgisporangium aurantiacum</name>
    <dbReference type="NCBI Taxonomy" id="175570"/>
    <lineage>
        <taxon>Bacteria</taxon>
        <taxon>Bacillati</taxon>
        <taxon>Actinomycetota</taxon>
        <taxon>Actinomycetes</taxon>
        <taxon>Micromonosporales</taxon>
        <taxon>Micromonosporaceae</taxon>
        <taxon>Virgisporangium</taxon>
    </lineage>
</organism>
<dbReference type="PANTHER" id="PTHR43877">
    <property type="entry name" value="AMINOALKYLPHOSPHONATE N-ACETYLTRANSFERASE-RELATED-RELATED"/>
    <property type="match status" value="1"/>
</dbReference>
<dbReference type="InterPro" id="IPR050832">
    <property type="entry name" value="Bact_Acetyltransf"/>
</dbReference>
<keyword evidence="5" id="KW-1185">Reference proteome</keyword>
<dbReference type="RefSeq" id="WP_204013170.1">
    <property type="nucleotide sequence ID" value="NZ_BOPG01000118.1"/>
</dbReference>
<dbReference type="Pfam" id="PF00583">
    <property type="entry name" value="Acetyltransf_1"/>
    <property type="match status" value="1"/>
</dbReference>
<dbReference type="EMBL" id="BOPG01000118">
    <property type="protein sequence ID" value="GIJ64484.1"/>
    <property type="molecule type" value="Genomic_DNA"/>
</dbReference>
<dbReference type="AlphaFoldDB" id="A0A8J3ZIG3"/>
<evidence type="ECO:0000313" key="5">
    <source>
        <dbReference type="Proteomes" id="UP000612585"/>
    </source>
</evidence>
<protein>
    <submittedName>
        <fullName evidence="4">N-acetyltransferase</fullName>
    </submittedName>
</protein>
<evidence type="ECO:0000259" key="3">
    <source>
        <dbReference type="PROSITE" id="PS51186"/>
    </source>
</evidence>
<dbReference type="SUPFAM" id="SSF55729">
    <property type="entry name" value="Acyl-CoA N-acyltransferases (Nat)"/>
    <property type="match status" value="1"/>
</dbReference>
<dbReference type="InterPro" id="IPR000182">
    <property type="entry name" value="GNAT_dom"/>
</dbReference>
<sequence>MVQVRRGTAADAESVCDLAGQLAQSFPFSRRRFHDSYTSLLSTDHARLLVAADGDALLGYLLGFSHPTFYANGPVGWVEEILVRPEIRGRGVGRALMLAFEDWATHRGCAVVALATRRAAPFYVALGYEESATYLRKPLPEADG</sequence>
<dbReference type="PANTHER" id="PTHR43877:SF2">
    <property type="entry name" value="AMINOALKYLPHOSPHONATE N-ACETYLTRANSFERASE-RELATED"/>
    <property type="match status" value="1"/>
</dbReference>
<keyword evidence="1" id="KW-0808">Transferase</keyword>
<evidence type="ECO:0000313" key="4">
    <source>
        <dbReference type="EMBL" id="GIJ64484.1"/>
    </source>
</evidence>
<dbReference type="Proteomes" id="UP000612585">
    <property type="component" value="Unassembled WGS sequence"/>
</dbReference>
<evidence type="ECO:0000256" key="1">
    <source>
        <dbReference type="ARBA" id="ARBA00022679"/>
    </source>
</evidence>
<dbReference type="CDD" id="cd04301">
    <property type="entry name" value="NAT_SF"/>
    <property type="match status" value="1"/>
</dbReference>
<reference evidence="4" key="1">
    <citation type="submission" date="2021-01" db="EMBL/GenBank/DDBJ databases">
        <title>Whole genome shotgun sequence of Virgisporangium aurantiacum NBRC 16421.</title>
        <authorList>
            <person name="Komaki H."/>
            <person name="Tamura T."/>
        </authorList>
    </citation>
    <scope>NUCLEOTIDE SEQUENCE</scope>
    <source>
        <strain evidence="4">NBRC 16421</strain>
    </source>
</reference>
<feature type="domain" description="N-acetyltransferase" evidence="3">
    <location>
        <begin position="2"/>
        <end position="144"/>
    </location>
</feature>
<gene>
    <name evidence="4" type="ORF">Vau01_120000</name>
</gene>
<keyword evidence="2" id="KW-0012">Acyltransferase</keyword>
<dbReference type="PROSITE" id="PS51186">
    <property type="entry name" value="GNAT"/>
    <property type="match status" value="1"/>
</dbReference>
<evidence type="ECO:0000256" key="2">
    <source>
        <dbReference type="ARBA" id="ARBA00023315"/>
    </source>
</evidence>
<accession>A0A8J3ZIG3</accession>